<dbReference type="InterPro" id="IPR050302">
    <property type="entry name" value="Rab_GAP_TBC_domain"/>
</dbReference>
<evidence type="ECO:0000256" key="1">
    <source>
        <dbReference type="ARBA" id="ARBA00004496"/>
    </source>
</evidence>
<dbReference type="PANTHER" id="PTHR47219:SF9">
    <property type="entry name" value="GTPASE ACTIVATING PROTEIN AND CENTROSOME-ASSOCIATED, ISOFORM B"/>
    <property type="match status" value="1"/>
</dbReference>
<feature type="compositionally biased region" description="Basic and acidic residues" evidence="11">
    <location>
        <begin position="143"/>
        <end position="152"/>
    </location>
</feature>
<evidence type="ECO:0000313" key="13">
    <source>
        <dbReference type="EMBL" id="WPH04186.1"/>
    </source>
</evidence>
<gene>
    <name evidence="13" type="ORF">R9X50_00707400</name>
</gene>
<feature type="region of interest" description="Disordered" evidence="11">
    <location>
        <begin position="443"/>
        <end position="499"/>
    </location>
</feature>
<dbReference type="Gene3D" id="1.10.472.80">
    <property type="entry name" value="Ypt/Rab-GAP domain of gyp1p, domain 3"/>
    <property type="match status" value="1"/>
</dbReference>
<dbReference type="Gene3D" id="1.10.10.750">
    <property type="entry name" value="Ypt/Rab-GAP domain of gyp1p, domain 1"/>
    <property type="match status" value="1"/>
</dbReference>
<comment type="subcellular location">
    <subcellularLocation>
        <location evidence="1">Cytoplasm</location>
    </subcellularLocation>
</comment>
<comment type="similarity">
    <text evidence="8">Belongs to the GYP5 family.</text>
</comment>
<protein>
    <recommendedName>
        <fullName evidence="9">GTPase-activating protein GYP5</fullName>
    </recommendedName>
</protein>
<feature type="compositionally biased region" description="Basic residues" evidence="11">
    <location>
        <begin position="75"/>
        <end position="92"/>
    </location>
</feature>
<dbReference type="FunFam" id="1.10.472.80:FF:000044">
    <property type="entry name" value="GTPase-activating protein GYP5"/>
    <property type="match status" value="1"/>
</dbReference>
<keyword evidence="6" id="KW-0653">Protein transport</keyword>
<accession>A0AAQ3RBZ3</accession>
<reference evidence="13 14" key="1">
    <citation type="submission" date="2023-11" db="EMBL/GenBank/DDBJ databases">
        <title>An acidophilic fungus is an integral part of prey digestion in a carnivorous sundew plant.</title>
        <authorList>
            <person name="Tsai I.J."/>
        </authorList>
    </citation>
    <scope>NUCLEOTIDE SEQUENCE [LARGE SCALE GENOMIC DNA]</scope>
    <source>
        <strain evidence="13">169a</strain>
    </source>
</reference>
<dbReference type="GO" id="GO:0015031">
    <property type="term" value="P:protein transport"/>
    <property type="evidence" value="ECO:0007669"/>
    <property type="project" value="UniProtKB-KW"/>
</dbReference>
<dbReference type="Pfam" id="PF23436">
    <property type="entry name" value="RabGap-TBC_2"/>
    <property type="match status" value="1"/>
</dbReference>
<name>A0AAQ3RBZ3_9PEZI</name>
<evidence type="ECO:0000256" key="3">
    <source>
        <dbReference type="ARBA" id="ARBA00022468"/>
    </source>
</evidence>
<evidence type="ECO:0000256" key="11">
    <source>
        <dbReference type="SAM" id="MobiDB-lite"/>
    </source>
</evidence>
<dbReference type="EMBL" id="CP138591">
    <property type="protein sequence ID" value="WPH04186.1"/>
    <property type="molecule type" value="Genomic_DNA"/>
</dbReference>
<feature type="compositionally biased region" description="Polar residues" evidence="11">
    <location>
        <begin position="336"/>
        <end position="346"/>
    </location>
</feature>
<feature type="domain" description="Rab-GAP TBC" evidence="12">
    <location>
        <begin position="411"/>
        <end position="671"/>
    </location>
</feature>
<dbReference type="AlphaFoldDB" id="A0AAQ3RBZ3"/>
<feature type="coiled-coil region" evidence="10">
    <location>
        <begin position="779"/>
        <end position="891"/>
    </location>
</feature>
<dbReference type="Proteomes" id="UP001303373">
    <property type="component" value="Chromosome 12"/>
</dbReference>
<feature type="region of interest" description="Disordered" evidence="11">
    <location>
        <begin position="14"/>
        <end position="379"/>
    </location>
</feature>
<feature type="compositionally biased region" description="Low complexity" evidence="11">
    <location>
        <begin position="182"/>
        <end position="194"/>
    </location>
</feature>
<dbReference type="Gene3D" id="1.10.8.270">
    <property type="entry name" value="putative rabgap domain of human tbc1 domain family member 14 like domains"/>
    <property type="match status" value="1"/>
</dbReference>
<evidence type="ECO:0000313" key="14">
    <source>
        <dbReference type="Proteomes" id="UP001303373"/>
    </source>
</evidence>
<evidence type="ECO:0000256" key="9">
    <source>
        <dbReference type="ARBA" id="ARBA00072088"/>
    </source>
</evidence>
<evidence type="ECO:0000256" key="2">
    <source>
        <dbReference type="ARBA" id="ARBA00022448"/>
    </source>
</evidence>
<evidence type="ECO:0000256" key="7">
    <source>
        <dbReference type="ARBA" id="ARBA00023054"/>
    </source>
</evidence>
<organism evidence="13 14">
    <name type="scientific">Acrodontium crateriforme</name>
    <dbReference type="NCBI Taxonomy" id="150365"/>
    <lineage>
        <taxon>Eukaryota</taxon>
        <taxon>Fungi</taxon>
        <taxon>Dikarya</taxon>
        <taxon>Ascomycota</taxon>
        <taxon>Pezizomycotina</taxon>
        <taxon>Dothideomycetes</taxon>
        <taxon>Dothideomycetidae</taxon>
        <taxon>Mycosphaerellales</taxon>
        <taxon>Teratosphaeriaceae</taxon>
        <taxon>Acrodontium</taxon>
    </lineage>
</organism>
<feature type="compositionally biased region" description="Low complexity" evidence="11">
    <location>
        <begin position="450"/>
        <end position="461"/>
    </location>
</feature>
<sequence>MAEVLFLTPAARRNVSAFDPGRPTTPLLSKLQTRKVSPPQPRRQPPPPPINTAVTNTPDSPRNRSVLHRNSDRKRSPKPHKNKPSRPPKKASLKGSSPVSSPPPPPSPTLEEMADKLRDVETTDDNFEDAQESTPRPSSVQDGHQDISKEDEPAQPAVQDNHTSTDGIVEKEVDTPKLSKNQSSHSRQRSASPSKLNSRNQSPVKYVGAAPLPSTPSSPEPDRVQSTESGPSVERPGSSSSANPPPLPRKASSGLAGLFGRIGRKAARSPPPKTESMERRGTLSSLRSTDSNATTTSRPTLQDQFRNLRIQEELGSDGERVSSPIGDSESARRPSDASTSRPSTPRETPVTPSLPAVNLKLPPGTASGMTAGPSEEPRPVDWDLWQQVVYEGPAAVTRSSGAELNRAIASGIPPAIRGVVWQVLADSKNEELENMYRSLKARGTNAETVSSPSASRSPSRPNTNGGEKDSVASSASSVHSETSTAAISNAASVPASTDHKSPDLQAKILAEKQNRDSVALVKLEKAIKRDLGSRTSFSKYTQSAGLQDGLFGVCKAYALFDEGVGYAQGINFITMPLLFNMSEEEAFTLLVRLMGKYDLRSLFTAEMTGLHLRLYQFERLLEDLEPALYCHLKRRNVSPQLYATQWFLTLFAYRFPLQLVLRVYDLILTDGLSAILKFGIVLMQRNRDALLQMKDMAQLTTFLKEKIFDVYIDKAPSASSLLDSGFFGSVTGGADKELYRADELVRDATEVALPDTLLAMYTAEWEETQAIERERAEQLETLRSTNISLASRVKNLEDRTQQQDTEHVSIASDLIKLKLSNEFLADENEVLKTKVEELQRMVDLQPGEVEDRLKGEMERIMQRNIEVQNENRALKEEMDEVESELVKVKMMHAQSQSDHDALRQKWSSVQAMLNNTT</sequence>
<proteinExistence type="inferred from homology"/>
<dbReference type="GO" id="GO:0016192">
    <property type="term" value="P:vesicle-mediated transport"/>
    <property type="evidence" value="ECO:0007669"/>
    <property type="project" value="UniProtKB-KW"/>
</dbReference>
<feature type="compositionally biased region" description="Basic and acidic residues" evidence="11">
    <location>
        <begin position="309"/>
        <end position="320"/>
    </location>
</feature>
<evidence type="ECO:0000259" key="12">
    <source>
        <dbReference type="PROSITE" id="PS50086"/>
    </source>
</evidence>
<feature type="compositionally biased region" description="Polar residues" evidence="11">
    <location>
        <begin position="132"/>
        <end position="142"/>
    </location>
</feature>
<keyword evidence="7 10" id="KW-0175">Coiled coil</keyword>
<dbReference type="SUPFAM" id="SSF47923">
    <property type="entry name" value="Ypt/Rab-GAP domain of gyp1p"/>
    <property type="match status" value="2"/>
</dbReference>
<keyword evidence="14" id="KW-1185">Reference proteome</keyword>
<dbReference type="GO" id="GO:0005737">
    <property type="term" value="C:cytoplasm"/>
    <property type="evidence" value="ECO:0007669"/>
    <property type="project" value="UniProtKB-SubCell"/>
</dbReference>
<evidence type="ECO:0000256" key="6">
    <source>
        <dbReference type="ARBA" id="ARBA00022927"/>
    </source>
</evidence>
<feature type="compositionally biased region" description="Polar residues" evidence="11">
    <location>
        <begin position="282"/>
        <end position="305"/>
    </location>
</feature>
<dbReference type="InterPro" id="IPR035969">
    <property type="entry name" value="Rab-GAP_TBC_sf"/>
</dbReference>
<feature type="compositionally biased region" description="Acidic residues" evidence="11">
    <location>
        <begin position="122"/>
        <end position="131"/>
    </location>
</feature>
<keyword evidence="4" id="KW-0963">Cytoplasm</keyword>
<dbReference type="GO" id="GO:0005096">
    <property type="term" value="F:GTPase activator activity"/>
    <property type="evidence" value="ECO:0007669"/>
    <property type="project" value="UniProtKB-KW"/>
</dbReference>
<dbReference type="GO" id="GO:0031267">
    <property type="term" value="F:small GTPase binding"/>
    <property type="evidence" value="ECO:0007669"/>
    <property type="project" value="TreeGrafter"/>
</dbReference>
<evidence type="ECO:0000256" key="10">
    <source>
        <dbReference type="SAM" id="Coils"/>
    </source>
</evidence>
<dbReference type="SMART" id="SM00164">
    <property type="entry name" value="TBC"/>
    <property type="match status" value="1"/>
</dbReference>
<dbReference type="PANTHER" id="PTHR47219">
    <property type="entry name" value="RAB GTPASE-ACTIVATING PROTEIN 1-LIKE"/>
    <property type="match status" value="1"/>
</dbReference>
<keyword evidence="3" id="KW-0343">GTPase activation</keyword>
<feature type="compositionally biased region" description="Basic and acidic residues" evidence="11">
    <location>
        <begin position="168"/>
        <end position="177"/>
    </location>
</feature>
<evidence type="ECO:0000256" key="8">
    <source>
        <dbReference type="ARBA" id="ARBA00061661"/>
    </source>
</evidence>
<keyword evidence="5" id="KW-0931">ER-Golgi transport</keyword>
<feature type="compositionally biased region" description="Polar residues" evidence="11">
    <location>
        <begin position="26"/>
        <end position="35"/>
    </location>
</feature>
<dbReference type="InterPro" id="IPR000195">
    <property type="entry name" value="Rab-GAP-TBC_dom"/>
</dbReference>
<evidence type="ECO:0000256" key="4">
    <source>
        <dbReference type="ARBA" id="ARBA00022490"/>
    </source>
</evidence>
<keyword evidence="2" id="KW-0813">Transport</keyword>
<evidence type="ECO:0000256" key="5">
    <source>
        <dbReference type="ARBA" id="ARBA00022892"/>
    </source>
</evidence>
<feature type="compositionally biased region" description="Pro residues" evidence="11">
    <location>
        <begin position="38"/>
        <end position="50"/>
    </location>
</feature>
<feature type="compositionally biased region" description="Low complexity" evidence="11">
    <location>
        <begin position="471"/>
        <end position="486"/>
    </location>
</feature>
<dbReference type="PROSITE" id="PS50086">
    <property type="entry name" value="TBC_RABGAP"/>
    <property type="match status" value="1"/>
</dbReference>